<dbReference type="AlphaFoldDB" id="A0A392PNA3"/>
<sequence>GVCGMDSDVNNALDGLRDTILAFDFSNFASKDTVPSKAQHVLASVVFGKSV</sequence>
<evidence type="ECO:0000313" key="1">
    <source>
        <dbReference type="EMBL" id="MCI13571.1"/>
    </source>
</evidence>
<reference evidence="1 2" key="1">
    <citation type="journal article" date="2018" name="Front. Plant Sci.">
        <title>Red Clover (Trifolium pratense) and Zigzag Clover (T. medium) - A Picture of Genomic Similarities and Differences.</title>
        <authorList>
            <person name="Dluhosova J."/>
            <person name="Istvanek J."/>
            <person name="Nedelnik J."/>
            <person name="Repkova J."/>
        </authorList>
    </citation>
    <scope>NUCLEOTIDE SEQUENCE [LARGE SCALE GENOMIC DNA]</scope>
    <source>
        <strain evidence="2">cv. 10/8</strain>
        <tissue evidence="1">Leaf</tissue>
    </source>
</reference>
<comment type="caution">
    <text evidence="1">The sequence shown here is derived from an EMBL/GenBank/DDBJ whole genome shotgun (WGS) entry which is preliminary data.</text>
</comment>
<protein>
    <submittedName>
        <fullName evidence="1">Uncharacterized protein</fullName>
    </submittedName>
</protein>
<accession>A0A392PNA3</accession>
<dbReference type="Proteomes" id="UP000265520">
    <property type="component" value="Unassembled WGS sequence"/>
</dbReference>
<dbReference type="EMBL" id="LXQA010088741">
    <property type="protein sequence ID" value="MCI13571.1"/>
    <property type="molecule type" value="Genomic_DNA"/>
</dbReference>
<feature type="non-terminal residue" evidence="1">
    <location>
        <position position="1"/>
    </location>
</feature>
<proteinExistence type="predicted"/>
<keyword evidence="2" id="KW-1185">Reference proteome</keyword>
<name>A0A392PNA3_9FABA</name>
<organism evidence="1 2">
    <name type="scientific">Trifolium medium</name>
    <dbReference type="NCBI Taxonomy" id="97028"/>
    <lineage>
        <taxon>Eukaryota</taxon>
        <taxon>Viridiplantae</taxon>
        <taxon>Streptophyta</taxon>
        <taxon>Embryophyta</taxon>
        <taxon>Tracheophyta</taxon>
        <taxon>Spermatophyta</taxon>
        <taxon>Magnoliopsida</taxon>
        <taxon>eudicotyledons</taxon>
        <taxon>Gunneridae</taxon>
        <taxon>Pentapetalae</taxon>
        <taxon>rosids</taxon>
        <taxon>fabids</taxon>
        <taxon>Fabales</taxon>
        <taxon>Fabaceae</taxon>
        <taxon>Papilionoideae</taxon>
        <taxon>50 kb inversion clade</taxon>
        <taxon>NPAAA clade</taxon>
        <taxon>Hologalegina</taxon>
        <taxon>IRL clade</taxon>
        <taxon>Trifolieae</taxon>
        <taxon>Trifolium</taxon>
    </lineage>
</organism>
<evidence type="ECO:0000313" key="2">
    <source>
        <dbReference type="Proteomes" id="UP000265520"/>
    </source>
</evidence>